<keyword evidence="3" id="KW-1185">Reference proteome</keyword>
<keyword evidence="1" id="KW-0472">Membrane</keyword>
<dbReference type="EMBL" id="FNIZ01000023">
    <property type="protein sequence ID" value="SDP58089.1"/>
    <property type="molecule type" value="Genomic_DNA"/>
</dbReference>
<dbReference type="GO" id="GO:0015035">
    <property type="term" value="F:protein-disulfide reductase activity"/>
    <property type="evidence" value="ECO:0007669"/>
    <property type="project" value="InterPro"/>
</dbReference>
<dbReference type="InterPro" id="IPR044691">
    <property type="entry name" value="DCC1_Trx"/>
</dbReference>
<dbReference type="Pfam" id="PF04134">
    <property type="entry name" value="DCC1-like"/>
    <property type="match status" value="1"/>
</dbReference>
<reference evidence="3" key="1">
    <citation type="submission" date="2016-10" db="EMBL/GenBank/DDBJ databases">
        <authorList>
            <person name="Varghese N."/>
            <person name="Submissions S."/>
        </authorList>
    </citation>
    <scope>NUCLEOTIDE SEQUENCE [LARGE SCALE GENOMIC DNA]</scope>
    <source>
        <strain evidence="3">CGMCC 1.3703</strain>
    </source>
</reference>
<evidence type="ECO:0000313" key="2">
    <source>
        <dbReference type="EMBL" id="SDP58089.1"/>
    </source>
</evidence>
<gene>
    <name evidence="2" type="ORF">SAMN05421677_1239</name>
</gene>
<keyword evidence="1" id="KW-0812">Transmembrane</keyword>
<sequence length="123" mass="14807">MKKHIVFYDAQCPFCFYVKKTFRTFDWLHQIKWVAVQDTEETGKYPYLEGRNTLDEIHMLTKEGEVKQGFETIRKLLLSLPLFTVIGILFSFPGVHRVGSPLYRWFSDHRHQWFGRYDLPRYA</sequence>
<dbReference type="InterPro" id="IPR007263">
    <property type="entry name" value="DCC1-like"/>
</dbReference>
<dbReference type="Proteomes" id="UP000198860">
    <property type="component" value="Unassembled WGS sequence"/>
</dbReference>
<dbReference type="RefSeq" id="WP_089654359.1">
    <property type="nucleotide sequence ID" value="NZ_FNIZ01000023.1"/>
</dbReference>
<dbReference type="OrthoDB" id="9785438at2"/>
<protein>
    <submittedName>
        <fullName evidence="2">Predicted thiol-disulfide oxidoreductase YuxK, DCC family</fullName>
    </submittedName>
</protein>
<name>A0A1H0TVV3_HALAD</name>
<dbReference type="PANTHER" id="PTHR34290">
    <property type="entry name" value="SI:CH73-390P7.2"/>
    <property type="match status" value="1"/>
</dbReference>
<feature type="transmembrane region" description="Helical" evidence="1">
    <location>
        <begin position="76"/>
        <end position="95"/>
    </location>
</feature>
<organism evidence="2 3">
    <name type="scientific">Halobacillus aidingensis</name>
    <dbReference type="NCBI Taxonomy" id="240303"/>
    <lineage>
        <taxon>Bacteria</taxon>
        <taxon>Bacillati</taxon>
        <taxon>Bacillota</taxon>
        <taxon>Bacilli</taxon>
        <taxon>Bacillales</taxon>
        <taxon>Bacillaceae</taxon>
        <taxon>Halobacillus</taxon>
    </lineage>
</organism>
<proteinExistence type="predicted"/>
<dbReference type="STRING" id="240303.SAMN05421677_1239"/>
<dbReference type="AlphaFoldDB" id="A0A1H0TVV3"/>
<evidence type="ECO:0000313" key="3">
    <source>
        <dbReference type="Proteomes" id="UP000198860"/>
    </source>
</evidence>
<keyword evidence="1" id="KW-1133">Transmembrane helix</keyword>
<accession>A0A1H0TVV3</accession>
<dbReference type="PANTHER" id="PTHR34290:SF2">
    <property type="entry name" value="OS04G0668800 PROTEIN"/>
    <property type="match status" value="1"/>
</dbReference>
<evidence type="ECO:0000256" key="1">
    <source>
        <dbReference type="SAM" id="Phobius"/>
    </source>
</evidence>